<keyword evidence="5" id="KW-0190">Covalent protein-DNA linkage</keyword>
<sequence>MCGRYVMAKRSLGELAPALPSSLELTQDPFFDYHPSWNIAPTSTVPMVVERYDDDGVLHRELHPARWGLIPRWAKEQNFSAATFNARSETVTQKPAFREAVRHRRAVLPAEAYYEWPRTLLDAAHAPAAAGTVRKAKGRPYAVRPKDGSLLLFAAIYEWWRDPHAPAEEPAPWILSVSILTGPSPDPQHADPQLARLGRLHDRTPLAMTVEDAHEWITPGQRSVEELEPLLERLRGGVHDVARGWELYEVDPAVGSVRNNGPELMEPASPLLPFE</sequence>
<evidence type="ECO:0000313" key="10">
    <source>
        <dbReference type="Proteomes" id="UP001260872"/>
    </source>
</evidence>
<evidence type="ECO:0000256" key="4">
    <source>
        <dbReference type="ARBA" id="ARBA00022801"/>
    </source>
</evidence>
<dbReference type="InterPro" id="IPR036590">
    <property type="entry name" value="SRAP-like"/>
</dbReference>
<dbReference type="InterPro" id="IPR003738">
    <property type="entry name" value="SRAP"/>
</dbReference>
<proteinExistence type="inferred from homology"/>
<protein>
    <recommendedName>
        <fullName evidence="8">Abasic site processing protein</fullName>
        <ecNumber evidence="8">3.4.-.-</ecNumber>
    </recommendedName>
</protein>
<evidence type="ECO:0000313" key="9">
    <source>
        <dbReference type="EMBL" id="MDR5711721.1"/>
    </source>
</evidence>
<gene>
    <name evidence="9" type="ORF">RH857_06180</name>
</gene>
<evidence type="ECO:0000256" key="8">
    <source>
        <dbReference type="RuleBase" id="RU364100"/>
    </source>
</evidence>
<keyword evidence="2 8" id="KW-0645">Protease</keyword>
<dbReference type="RefSeq" id="WP_310537101.1">
    <property type="nucleotide sequence ID" value="NZ_BAAAOC010000023.1"/>
</dbReference>
<accession>A0ABU1FST5</accession>
<dbReference type="PANTHER" id="PTHR13604:SF0">
    <property type="entry name" value="ABASIC SITE PROCESSING PROTEIN HMCES"/>
    <property type="match status" value="1"/>
</dbReference>
<evidence type="ECO:0000256" key="2">
    <source>
        <dbReference type="ARBA" id="ARBA00022670"/>
    </source>
</evidence>
<dbReference type="EMBL" id="JAVKGT010000012">
    <property type="protein sequence ID" value="MDR5711721.1"/>
    <property type="molecule type" value="Genomic_DNA"/>
</dbReference>
<keyword evidence="7" id="KW-0456">Lyase</keyword>
<dbReference type="PANTHER" id="PTHR13604">
    <property type="entry name" value="DC12-RELATED"/>
    <property type="match status" value="1"/>
</dbReference>
<keyword evidence="6" id="KW-0238">DNA-binding</keyword>
<dbReference type="Pfam" id="PF02586">
    <property type="entry name" value="SRAP"/>
    <property type="match status" value="1"/>
</dbReference>
<comment type="caution">
    <text evidence="9">The sequence shown here is derived from an EMBL/GenBank/DDBJ whole genome shotgun (WGS) entry which is preliminary data.</text>
</comment>
<evidence type="ECO:0000256" key="1">
    <source>
        <dbReference type="ARBA" id="ARBA00008136"/>
    </source>
</evidence>
<dbReference type="EC" id="3.4.-.-" evidence="8"/>
<reference evidence="10" key="1">
    <citation type="submission" date="2023-07" db="EMBL/GenBank/DDBJ databases">
        <title>Description of three actinobacteria isolated from air of manufacturing shop in a pharmaceutical factory.</title>
        <authorList>
            <person name="Zhang D.-F."/>
        </authorList>
    </citation>
    <scope>NUCLEOTIDE SEQUENCE [LARGE SCALE GENOMIC DNA]</scope>
    <source>
        <strain evidence="10">CCTCC AB 207010</strain>
    </source>
</reference>
<dbReference type="Proteomes" id="UP001260872">
    <property type="component" value="Unassembled WGS sequence"/>
</dbReference>
<evidence type="ECO:0000256" key="7">
    <source>
        <dbReference type="ARBA" id="ARBA00023239"/>
    </source>
</evidence>
<name>A0ABU1FST5_9MICC</name>
<dbReference type="SUPFAM" id="SSF143081">
    <property type="entry name" value="BB1717-like"/>
    <property type="match status" value="1"/>
</dbReference>
<keyword evidence="10" id="KW-1185">Reference proteome</keyword>
<evidence type="ECO:0000256" key="5">
    <source>
        <dbReference type="ARBA" id="ARBA00023124"/>
    </source>
</evidence>
<comment type="similarity">
    <text evidence="1 8">Belongs to the SOS response-associated peptidase family.</text>
</comment>
<evidence type="ECO:0000256" key="3">
    <source>
        <dbReference type="ARBA" id="ARBA00022763"/>
    </source>
</evidence>
<dbReference type="Gene3D" id="3.90.1680.10">
    <property type="entry name" value="SOS response associated peptidase-like"/>
    <property type="match status" value="1"/>
</dbReference>
<organism evidence="9 10">
    <name type="scientific">Nesterenkonia flava</name>
    <dbReference type="NCBI Taxonomy" id="469799"/>
    <lineage>
        <taxon>Bacteria</taxon>
        <taxon>Bacillati</taxon>
        <taxon>Actinomycetota</taxon>
        <taxon>Actinomycetes</taxon>
        <taxon>Micrococcales</taxon>
        <taxon>Micrococcaceae</taxon>
        <taxon>Nesterenkonia</taxon>
    </lineage>
</organism>
<keyword evidence="4 8" id="KW-0378">Hydrolase</keyword>
<evidence type="ECO:0000256" key="6">
    <source>
        <dbReference type="ARBA" id="ARBA00023125"/>
    </source>
</evidence>
<keyword evidence="3" id="KW-0227">DNA damage</keyword>